<dbReference type="Proteomes" id="UP000011668">
    <property type="component" value="Unassembled WGS sequence"/>
</dbReference>
<feature type="region of interest" description="Disordered" evidence="7">
    <location>
        <begin position="212"/>
        <end position="256"/>
    </location>
</feature>
<dbReference type="InterPro" id="IPR036249">
    <property type="entry name" value="Thioredoxin-like_sf"/>
</dbReference>
<evidence type="ECO:0000256" key="2">
    <source>
        <dbReference type="ARBA" id="ARBA00022714"/>
    </source>
</evidence>
<evidence type="ECO:0000313" key="8">
    <source>
        <dbReference type="EMBL" id="ELU44608.1"/>
    </source>
</evidence>
<dbReference type="InterPro" id="IPR002023">
    <property type="entry name" value="NuoE-like"/>
</dbReference>
<evidence type="ECO:0000256" key="6">
    <source>
        <dbReference type="ARBA" id="ARBA00034078"/>
    </source>
</evidence>
<name>L8X6D5_THACA</name>
<dbReference type="CDD" id="cd03064">
    <property type="entry name" value="TRX_Fd_NuoE"/>
    <property type="match status" value="1"/>
</dbReference>
<keyword evidence="2" id="KW-0001">2Fe-2S</keyword>
<proteinExistence type="inferred from homology"/>
<comment type="similarity">
    <text evidence="1">Belongs to the complex I 24 kDa subunit family.</text>
</comment>
<dbReference type="STRING" id="983506.L8X6D5"/>
<evidence type="ECO:0000256" key="5">
    <source>
        <dbReference type="ARBA" id="ARBA00023014"/>
    </source>
</evidence>
<keyword evidence="9" id="KW-1185">Reference proteome</keyword>
<evidence type="ECO:0000256" key="1">
    <source>
        <dbReference type="ARBA" id="ARBA00010643"/>
    </source>
</evidence>
<dbReference type="AlphaFoldDB" id="L8X6D5"/>
<dbReference type="PANTHER" id="PTHR10371">
    <property type="entry name" value="NADH DEHYDROGENASE UBIQUINONE FLAVOPROTEIN 2, MITOCHONDRIAL"/>
    <property type="match status" value="1"/>
</dbReference>
<evidence type="ECO:0000313" key="9">
    <source>
        <dbReference type="Proteomes" id="UP000011668"/>
    </source>
</evidence>
<dbReference type="Pfam" id="PF01257">
    <property type="entry name" value="2Fe-2S_thioredx"/>
    <property type="match status" value="1"/>
</dbReference>
<dbReference type="EMBL" id="AFRT01000289">
    <property type="protein sequence ID" value="ELU44608.1"/>
    <property type="molecule type" value="Genomic_DNA"/>
</dbReference>
<reference evidence="8 9" key="1">
    <citation type="journal article" date="2013" name="Nat. Commun.">
        <title>The evolution and pathogenic mechanisms of the rice sheath blight pathogen.</title>
        <authorList>
            <person name="Zheng A."/>
            <person name="Lin R."/>
            <person name="Xu L."/>
            <person name="Qin P."/>
            <person name="Tang C."/>
            <person name="Ai P."/>
            <person name="Zhang D."/>
            <person name="Liu Y."/>
            <person name="Sun Z."/>
            <person name="Feng H."/>
            <person name="Wang Y."/>
            <person name="Chen Y."/>
            <person name="Liang X."/>
            <person name="Fu R."/>
            <person name="Li Q."/>
            <person name="Zhang J."/>
            <person name="Yu X."/>
            <person name="Xie Z."/>
            <person name="Ding L."/>
            <person name="Guan P."/>
            <person name="Tang J."/>
            <person name="Liang Y."/>
            <person name="Wang S."/>
            <person name="Deng Q."/>
            <person name="Li S."/>
            <person name="Zhu J."/>
            <person name="Wang L."/>
            <person name="Liu H."/>
            <person name="Li P."/>
        </authorList>
    </citation>
    <scope>NUCLEOTIDE SEQUENCE [LARGE SCALE GENOMIC DNA]</scope>
    <source>
        <strain evidence="9">AG-1 IA</strain>
    </source>
</reference>
<keyword evidence="4" id="KW-0408">Iron</keyword>
<keyword evidence="5" id="KW-0411">Iron-sulfur</keyword>
<evidence type="ECO:0000256" key="3">
    <source>
        <dbReference type="ARBA" id="ARBA00022723"/>
    </source>
</evidence>
<accession>L8X6D5</accession>
<dbReference type="InterPro" id="IPR042128">
    <property type="entry name" value="NuoE_dom"/>
</dbReference>
<dbReference type="NCBIfam" id="TIGR01958">
    <property type="entry name" value="nuoE_fam"/>
    <property type="match status" value="1"/>
</dbReference>
<comment type="cofactor">
    <cofactor evidence="6">
        <name>[2Fe-2S] cluster</name>
        <dbReference type="ChEBI" id="CHEBI:190135"/>
    </cofactor>
</comment>
<dbReference type="HOGENOM" id="CLU_054362_1_0_1"/>
<dbReference type="PANTHER" id="PTHR10371:SF3">
    <property type="entry name" value="NADH DEHYDROGENASE [UBIQUINONE] FLAVOPROTEIN 2, MITOCHONDRIAL"/>
    <property type="match status" value="1"/>
</dbReference>
<comment type="caution">
    <text evidence="8">The sequence shown here is derived from an EMBL/GenBank/DDBJ whole genome shotgun (WGS) entry which is preliminary data.</text>
</comment>
<feature type="compositionally biased region" description="Basic and acidic residues" evidence="7">
    <location>
        <begin position="212"/>
        <end position="221"/>
    </location>
</feature>
<dbReference type="Gene3D" id="1.10.10.1590">
    <property type="entry name" value="NADH-quinone oxidoreductase subunit E"/>
    <property type="match status" value="1"/>
</dbReference>
<keyword evidence="8" id="KW-0830">Ubiquinone</keyword>
<dbReference type="SUPFAM" id="SSF52833">
    <property type="entry name" value="Thioredoxin-like"/>
    <property type="match status" value="1"/>
</dbReference>
<evidence type="ECO:0000256" key="7">
    <source>
        <dbReference type="SAM" id="MobiDB-lite"/>
    </source>
</evidence>
<dbReference type="Gene3D" id="3.40.30.10">
    <property type="entry name" value="Glutaredoxin"/>
    <property type="match status" value="1"/>
</dbReference>
<evidence type="ECO:0000256" key="4">
    <source>
        <dbReference type="ARBA" id="ARBA00023004"/>
    </source>
</evidence>
<sequence>MASVVRTAIRRARPVHNIRPFSNAAPRRSDALFVVRSLCGIEVGCVLTRACIHLRKQVLIGCDMKIPFKFTDENLKVAEETIAKYPPQYKKAAVIPLLDLAQRQNKGWTSISAMNYVAELLEMPPMRVYEVATFYTMFNREPIGTNFIQVCTTTPCMLRGSTEILETVKSHLGGIKVGDTTKDGKFTLAEVECLGACSNEDLTPETTKKILDAFAKGEKPKPGPQSGRQTSENSAGLTALTSKSTAHPNSHRGGPM</sequence>
<dbReference type="GO" id="GO:0051537">
    <property type="term" value="F:2 iron, 2 sulfur cluster binding"/>
    <property type="evidence" value="ECO:0007669"/>
    <property type="project" value="UniProtKB-KW"/>
</dbReference>
<organism evidence="8 9">
    <name type="scientific">Thanatephorus cucumeris (strain AG1-IA)</name>
    <name type="common">Rice sheath blight fungus</name>
    <name type="synonym">Rhizoctonia solani</name>
    <dbReference type="NCBI Taxonomy" id="983506"/>
    <lineage>
        <taxon>Eukaryota</taxon>
        <taxon>Fungi</taxon>
        <taxon>Dikarya</taxon>
        <taxon>Basidiomycota</taxon>
        <taxon>Agaricomycotina</taxon>
        <taxon>Agaricomycetes</taxon>
        <taxon>Cantharellales</taxon>
        <taxon>Ceratobasidiaceae</taxon>
        <taxon>Rhizoctonia</taxon>
        <taxon>Rhizoctonia solani AG-1</taxon>
    </lineage>
</organism>
<dbReference type="GO" id="GO:0016491">
    <property type="term" value="F:oxidoreductase activity"/>
    <property type="evidence" value="ECO:0007669"/>
    <property type="project" value="InterPro"/>
</dbReference>
<dbReference type="FunFam" id="1.10.10.1590:FF:000001">
    <property type="entry name" value="NADH-quinone oxidoreductase subunit E"/>
    <property type="match status" value="1"/>
</dbReference>
<feature type="compositionally biased region" description="Polar residues" evidence="7">
    <location>
        <begin position="226"/>
        <end position="248"/>
    </location>
</feature>
<protein>
    <submittedName>
        <fullName evidence="8">NADH-ubiquinone oxidoreductase subunit</fullName>
    </submittedName>
</protein>
<keyword evidence="3" id="KW-0479">Metal-binding</keyword>
<dbReference type="InterPro" id="IPR041921">
    <property type="entry name" value="NuoE_N"/>
</dbReference>
<dbReference type="OrthoDB" id="10254187at2759"/>
<gene>
    <name evidence="8" type="ORF">AG1IA_01350</name>
</gene>
<dbReference type="GO" id="GO:0046872">
    <property type="term" value="F:metal ion binding"/>
    <property type="evidence" value="ECO:0007669"/>
    <property type="project" value="UniProtKB-KW"/>
</dbReference>